<evidence type="ECO:0000256" key="1">
    <source>
        <dbReference type="ARBA" id="ARBA00004651"/>
    </source>
</evidence>
<feature type="transmembrane region" description="Helical" evidence="6">
    <location>
        <begin position="586"/>
        <end position="605"/>
    </location>
</feature>
<dbReference type="SUPFAM" id="SSF82866">
    <property type="entry name" value="Multidrug efflux transporter AcrB transmembrane domain"/>
    <property type="match status" value="2"/>
</dbReference>
<dbReference type="PANTHER" id="PTHR33406:SF12">
    <property type="entry name" value="BLR2997 PROTEIN"/>
    <property type="match status" value="1"/>
</dbReference>
<comment type="subcellular location">
    <subcellularLocation>
        <location evidence="1">Cell membrane</location>
        <topology evidence="1">Multi-pass membrane protein</topology>
    </subcellularLocation>
</comment>
<dbReference type="EMBL" id="JBHRZS010000007">
    <property type="protein sequence ID" value="MFC3880844.1"/>
    <property type="molecule type" value="Genomic_DNA"/>
</dbReference>
<evidence type="ECO:0000256" key="4">
    <source>
        <dbReference type="ARBA" id="ARBA00022989"/>
    </source>
</evidence>
<dbReference type="Proteomes" id="UP001595805">
    <property type="component" value="Unassembled WGS sequence"/>
</dbReference>
<keyword evidence="9" id="KW-1185">Reference proteome</keyword>
<feature type="transmembrane region" description="Helical" evidence="6">
    <location>
        <begin position="299"/>
        <end position="320"/>
    </location>
</feature>
<feature type="transmembrane region" description="Helical" evidence="6">
    <location>
        <begin position="710"/>
        <end position="736"/>
    </location>
</feature>
<dbReference type="InterPro" id="IPR050545">
    <property type="entry name" value="Mycobact_MmpL"/>
</dbReference>
<dbReference type="Gene3D" id="1.20.1640.10">
    <property type="entry name" value="Multidrug efflux transporter AcrB transmembrane domain"/>
    <property type="match status" value="2"/>
</dbReference>
<gene>
    <name evidence="8" type="ORF">ACFOSV_11680</name>
</gene>
<proteinExistence type="predicted"/>
<protein>
    <submittedName>
        <fullName evidence="8">RND family transporter</fullName>
    </submittedName>
</protein>
<keyword evidence="2" id="KW-1003">Cell membrane</keyword>
<feature type="transmembrane region" description="Helical" evidence="6">
    <location>
        <begin position="385"/>
        <end position="405"/>
    </location>
</feature>
<name>A0ABV8AVM6_9BACT</name>
<keyword evidence="4 6" id="KW-1133">Transmembrane helix</keyword>
<feature type="transmembrane region" description="Helical" evidence="6">
    <location>
        <begin position="332"/>
        <end position="355"/>
    </location>
</feature>
<keyword evidence="3 6" id="KW-0812">Transmembrane</keyword>
<organism evidence="8 9">
    <name type="scientific">Algoriphagus namhaensis</name>
    <dbReference type="NCBI Taxonomy" id="915353"/>
    <lineage>
        <taxon>Bacteria</taxon>
        <taxon>Pseudomonadati</taxon>
        <taxon>Bacteroidota</taxon>
        <taxon>Cytophagia</taxon>
        <taxon>Cytophagales</taxon>
        <taxon>Cyclobacteriaceae</taxon>
        <taxon>Algoriphagus</taxon>
    </lineage>
</organism>
<evidence type="ECO:0000256" key="5">
    <source>
        <dbReference type="ARBA" id="ARBA00023136"/>
    </source>
</evidence>
<sequence>MFAKSISYFFLGLALLVSLALVILRPTPEFNYDFDQFFPQQDPDLDFYQEFKRTFENDNDYLLFAINNGEEDWLDSSFLAKSFQLQQSIELLDGVDSVISILSLKKPVIGVFGIRETQVLNWSSEANLKRTSADLSIYRSGLISEDGEAFLLWIKNEQNISKEKGDQVYESIQAEFRKSGIVPLAVAGKIQAQGDFVKLMQSEFGLFLGLSFLLILLVLTLIYRNWTAVLIPVIVLAVGVAWAFAWIVLSGRSLDVMSIMQPTIFLIVGMSALVHFFTHLSNELRTSEKELAIRSVFKILAIPVGLTILTTGLGFISLYFTTIPALKSFGLTTGIGIFVVFFAVIGITPGLLFLLPVKFPRANQSKARPFLLGILTWIFHQKKKIAFGFLGLSALCILLGTQVKINGFLLDSLPKDHPIQADLNYFDAQFGGSNPLEISIQAQSSEVNLLSFEALQEIHKVEEKLNELFAQREFISPVTLAKILNQAQNQGDVDAYVFPSPAQYQRMSRWINRASKEYEGRMISSDLKTARISGRLPDLGSLEMQKRREALEQFVGEEVDKNLIAFRWTGTAYLIDKGHESVTWQMARGLFVAFLLVGLIAGFLFKSWRISLILLIPNLFPLFMMLGLMYMLGVEFKLSTAILFSVAFGIAVDDSIHFMTRLKFELGQGKNLLYAIKRTFLETGFAIALTTLVLVSGFGLLIFSQFEVTYFTGLLISASLIFALLADLVLLPVLLLPMKKVWEAKNPGNLEE</sequence>
<keyword evidence="5 6" id="KW-0472">Membrane</keyword>
<dbReference type="PROSITE" id="PS50156">
    <property type="entry name" value="SSD"/>
    <property type="match status" value="1"/>
</dbReference>
<evidence type="ECO:0000259" key="7">
    <source>
        <dbReference type="PROSITE" id="PS50156"/>
    </source>
</evidence>
<accession>A0ABV8AVM6</accession>
<evidence type="ECO:0000313" key="9">
    <source>
        <dbReference type="Proteomes" id="UP001595805"/>
    </source>
</evidence>
<evidence type="ECO:0000256" key="6">
    <source>
        <dbReference type="SAM" id="Phobius"/>
    </source>
</evidence>
<feature type="transmembrane region" description="Helical" evidence="6">
    <location>
        <begin position="259"/>
        <end position="278"/>
    </location>
</feature>
<evidence type="ECO:0000256" key="2">
    <source>
        <dbReference type="ARBA" id="ARBA00022475"/>
    </source>
</evidence>
<dbReference type="InterPro" id="IPR000731">
    <property type="entry name" value="SSD"/>
</dbReference>
<evidence type="ECO:0000313" key="8">
    <source>
        <dbReference type="EMBL" id="MFC3880844.1"/>
    </source>
</evidence>
<feature type="transmembrane region" description="Helical" evidence="6">
    <location>
        <begin position="680"/>
        <end position="704"/>
    </location>
</feature>
<dbReference type="Pfam" id="PF03176">
    <property type="entry name" value="MMPL"/>
    <property type="match status" value="2"/>
</dbReference>
<evidence type="ECO:0000256" key="3">
    <source>
        <dbReference type="ARBA" id="ARBA00022692"/>
    </source>
</evidence>
<dbReference type="PANTHER" id="PTHR33406">
    <property type="entry name" value="MEMBRANE PROTEIN MJ1562-RELATED"/>
    <property type="match status" value="1"/>
</dbReference>
<feature type="transmembrane region" description="Helical" evidence="6">
    <location>
        <begin position="612"/>
        <end position="632"/>
    </location>
</feature>
<feature type="transmembrane region" description="Helical" evidence="6">
    <location>
        <begin position="204"/>
        <end position="222"/>
    </location>
</feature>
<comment type="caution">
    <text evidence="8">The sequence shown here is derived from an EMBL/GenBank/DDBJ whole genome shotgun (WGS) entry which is preliminary data.</text>
</comment>
<reference evidence="9" key="1">
    <citation type="journal article" date="2019" name="Int. J. Syst. Evol. Microbiol.">
        <title>The Global Catalogue of Microorganisms (GCM) 10K type strain sequencing project: providing services to taxonomists for standard genome sequencing and annotation.</title>
        <authorList>
            <consortium name="The Broad Institute Genomics Platform"/>
            <consortium name="The Broad Institute Genome Sequencing Center for Infectious Disease"/>
            <person name="Wu L."/>
            <person name="Ma J."/>
        </authorList>
    </citation>
    <scope>NUCLEOTIDE SEQUENCE [LARGE SCALE GENOMIC DNA]</scope>
    <source>
        <strain evidence="9">CCUG 60523</strain>
    </source>
</reference>
<feature type="transmembrane region" description="Helical" evidence="6">
    <location>
        <begin position="638"/>
        <end position="659"/>
    </location>
</feature>
<feature type="domain" description="SSD" evidence="7">
    <location>
        <begin position="262"/>
        <end position="354"/>
    </location>
</feature>
<dbReference type="InterPro" id="IPR004869">
    <property type="entry name" value="MMPL_dom"/>
</dbReference>
<feature type="transmembrane region" description="Helical" evidence="6">
    <location>
        <begin position="229"/>
        <end position="247"/>
    </location>
</feature>
<dbReference type="RefSeq" id="WP_377906193.1">
    <property type="nucleotide sequence ID" value="NZ_JBHRZS010000007.1"/>
</dbReference>